<proteinExistence type="predicted"/>
<dbReference type="EMBL" id="GBRH01198488">
    <property type="protein sequence ID" value="JAD99407.1"/>
    <property type="molecule type" value="Transcribed_RNA"/>
</dbReference>
<accession>A0A0A9ETQ2</accession>
<name>A0A0A9ETQ2_ARUDO</name>
<organism evidence="1">
    <name type="scientific">Arundo donax</name>
    <name type="common">Giant reed</name>
    <name type="synonym">Donax arundinaceus</name>
    <dbReference type="NCBI Taxonomy" id="35708"/>
    <lineage>
        <taxon>Eukaryota</taxon>
        <taxon>Viridiplantae</taxon>
        <taxon>Streptophyta</taxon>
        <taxon>Embryophyta</taxon>
        <taxon>Tracheophyta</taxon>
        <taxon>Spermatophyta</taxon>
        <taxon>Magnoliopsida</taxon>
        <taxon>Liliopsida</taxon>
        <taxon>Poales</taxon>
        <taxon>Poaceae</taxon>
        <taxon>PACMAD clade</taxon>
        <taxon>Arundinoideae</taxon>
        <taxon>Arundineae</taxon>
        <taxon>Arundo</taxon>
    </lineage>
</organism>
<dbReference type="AlphaFoldDB" id="A0A0A9ETQ2"/>
<protein>
    <submittedName>
        <fullName evidence="1">Uncharacterized protein</fullName>
    </submittedName>
</protein>
<sequence length="25" mass="2762">MMTRGVRVVIAPLRVRAGRSGPVWP</sequence>
<evidence type="ECO:0000313" key="1">
    <source>
        <dbReference type="EMBL" id="JAD99407.1"/>
    </source>
</evidence>
<reference evidence="1" key="1">
    <citation type="submission" date="2014-09" db="EMBL/GenBank/DDBJ databases">
        <authorList>
            <person name="Magalhaes I.L.F."/>
            <person name="Oliveira U."/>
            <person name="Santos F.R."/>
            <person name="Vidigal T.H.D.A."/>
            <person name="Brescovit A.D."/>
            <person name="Santos A.J."/>
        </authorList>
    </citation>
    <scope>NUCLEOTIDE SEQUENCE</scope>
    <source>
        <tissue evidence="1">Shoot tissue taken approximately 20 cm above the soil surface</tissue>
    </source>
</reference>
<reference evidence="1" key="2">
    <citation type="journal article" date="2015" name="Data Brief">
        <title>Shoot transcriptome of the giant reed, Arundo donax.</title>
        <authorList>
            <person name="Barrero R.A."/>
            <person name="Guerrero F.D."/>
            <person name="Moolhuijzen P."/>
            <person name="Goolsby J.A."/>
            <person name="Tidwell J."/>
            <person name="Bellgard S.E."/>
            <person name="Bellgard M.I."/>
        </authorList>
    </citation>
    <scope>NUCLEOTIDE SEQUENCE</scope>
    <source>
        <tissue evidence="1">Shoot tissue taken approximately 20 cm above the soil surface</tissue>
    </source>
</reference>